<dbReference type="InterPro" id="IPR057431">
    <property type="entry name" value="LdpA_Fe-S-bd"/>
</dbReference>
<organism evidence="2 3">
    <name type="scientific">Eragrostis curvula</name>
    <name type="common">weeping love grass</name>
    <dbReference type="NCBI Taxonomy" id="38414"/>
    <lineage>
        <taxon>Eukaryota</taxon>
        <taxon>Viridiplantae</taxon>
        <taxon>Streptophyta</taxon>
        <taxon>Embryophyta</taxon>
        <taxon>Tracheophyta</taxon>
        <taxon>Spermatophyta</taxon>
        <taxon>Magnoliopsida</taxon>
        <taxon>Liliopsida</taxon>
        <taxon>Poales</taxon>
        <taxon>Poaceae</taxon>
        <taxon>PACMAD clade</taxon>
        <taxon>Chloridoideae</taxon>
        <taxon>Eragrostideae</taxon>
        <taxon>Eragrostidinae</taxon>
        <taxon>Eragrostis</taxon>
    </lineage>
</organism>
<dbReference type="Proteomes" id="UP000324897">
    <property type="component" value="Chromosome 7"/>
</dbReference>
<dbReference type="OrthoDB" id="204405at2759"/>
<feature type="non-terminal residue" evidence="2">
    <location>
        <position position="1"/>
    </location>
</feature>
<dbReference type="PROSITE" id="PS51379">
    <property type="entry name" value="4FE4S_FER_2"/>
    <property type="match status" value="1"/>
</dbReference>
<comment type="caution">
    <text evidence="2">The sequence shown here is derived from an EMBL/GenBank/DDBJ whole genome shotgun (WGS) entry which is preliminary data.</text>
</comment>
<feature type="domain" description="4Fe-4S ferredoxin-type" evidence="1">
    <location>
        <begin position="80"/>
        <end position="111"/>
    </location>
</feature>
<dbReference type="InterPro" id="IPR021039">
    <property type="entry name" value="Fe-S-bd_prot_LdpA_C"/>
</dbReference>
<gene>
    <name evidence="2" type="ORF">EJB05_33518</name>
</gene>
<dbReference type="Pfam" id="PF25160">
    <property type="entry name" value="LdpA_Fe-S-bd"/>
    <property type="match status" value="1"/>
</dbReference>
<proteinExistence type="predicted"/>
<evidence type="ECO:0000313" key="2">
    <source>
        <dbReference type="EMBL" id="TVU17480.1"/>
    </source>
</evidence>
<reference evidence="2 3" key="1">
    <citation type="journal article" date="2019" name="Sci. Rep.">
        <title>A high-quality genome of Eragrostis curvula grass provides insights into Poaceae evolution and supports new strategies to enhance forage quality.</title>
        <authorList>
            <person name="Carballo J."/>
            <person name="Santos B.A.C.M."/>
            <person name="Zappacosta D."/>
            <person name="Garbus I."/>
            <person name="Selva J.P."/>
            <person name="Gallo C.A."/>
            <person name="Diaz A."/>
            <person name="Albertini E."/>
            <person name="Caccamo M."/>
            <person name="Echenique V."/>
        </authorList>
    </citation>
    <scope>NUCLEOTIDE SEQUENCE [LARGE SCALE GENOMIC DNA]</scope>
    <source>
        <strain evidence="3">cv. Victoria</strain>
        <tissue evidence="2">Leaf</tissue>
    </source>
</reference>
<keyword evidence="3" id="KW-1185">Reference proteome</keyword>
<accession>A0A5J9U2U7</accession>
<dbReference type="Pfam" id="PF12617">
    <property type="entry name" value="LdpA_C"/>
    <property type="match status" value="1"/>
</dbReference>
<evidence type="ECO:0000313" key="3">
    <source>
        <dbReference type="Proteomes" id="UP000324897"/>
    </source>
</evidence>
<dbReference type="Gramene" id="TVU17480">
    <property type="protein sequence ID" value="TVU17480"/>
    <property type="gene ID" value="EJB05_33518"/>
</dbReference>
<dbReference type="InterPro" id="IPR017896">
    <property type="entry name" value="4Fe4S_Fe-S-bd"/>
</dbReference>
<name>A0A5J9U2U7_9POAL</name>
<dbReference type="EMBL" id="RWGY01000029">
    <property type="protein sequence ID" value="TVU17480.1"/>
    <property type="molecule type" value="Genomic_DNA"/>
</dbReference>
<evidence type="ECO:0000259" key="1">
    <source>
        <dbReference type="PROSITE" id="PS51379"/>
    </source>
</evidence>
<sequence>MAAVPVQPPPLLASHAAVRAAASRVASSSAVRGRLAGDHPPQVAALRRGDWVKLICGASFEWIASIVQQTHLWWVHGLLYLLEFDPEDCPPNCSKPCEKVCPADAISLQSAMVGGEQTQSDSLLGKLQKLQALLETISGAVSYIRDPTTTAELLKRNDVDAIEIHTTGMGTDMFNVLWNSLVESINNVKLVAVSLPDIGESTLDFMNAIYTIMERDFQGYNLWQLDGRPMSGDIGRGATRETISFAVHMASLSDRSPGFYQLAGGTNSYTIDSLKKAGLFQSLTFSGNSGRATSEMTSSQQAFIGGIAYAKFGRVRIEDHPDFLLEAFQEAMSLVAPVKGYPSPLSL</sequence>
<protein>
    <recommendedName>
        <fullName evidence="1">4Fe-4S ferredoxin-type domain-containing protein</fullName>
    </recommendedName>
</protein>
<dbReference type="AlphaFoldDB" id="A0A5J9U2U7"/>